<feature type="compositionally biased region" description="Basic and acidic residues" evidence="1">
    <location>
        <begin position="186"/>
        <end position="199"/>
    </location>
</feature>
<dbReference type="RefSeq" id="XP_026600539.1">
    <property type="nucleotide sequence ID" value="XM_026750526.1"/>
</dbReference>
<evidence type="ECO:0000313" key="3">
    <source>
        <dbReference type="Proteomes" id="UP000256690"/>
    </source>
</evidence>
<gene>
    <name evidence="2" type="ORF">DSM5745_08510</name>
</gene>
<dbReference type="AlphaFoldDB" id="A0A3D8R457"/>
<dbReference type="GeneID" id="38118880"/>
<reference evidence="2 3" key="1">
    <citation type="journal article" date="2018" name="IMA Fungus">
        <title>IMA Genome-F 9: Draft genome sequence of Annulohypoxylon stygium, Aspergillus mulundensis, Berkeleyomyces basicola (syn. Thielaviopsis basicola), Ceratocystis smalleyi, two Cercospora beticola strains, Coleophoma cylindrospora, Fusarium fracticaudum, Phialophora cf. hyalina, and Morchella septimelata.</title>
        <authorList>
            <person name="Wingfield B.D."/>
            <person name="Bills G.F."/>
            <person name="Dong Y."/>
            <person name="Huang W."/>
            <person name="Nel W.J."/>
            <person name="Swalarsk-Parry B.S."/>
            <person name="Vaghefi N."/>
            <person name="Wilken P.M."/>
            <person name="An Z."/>
            <person name="de Beer Z.W."/>
            <person name="De Vos L."/>
            <person name="Chen L."/>
            <person name="Duong T.A."/>
            <person name="Gao Y."/>
            <person name="Hammerbacher A."/>
            <person name="Kikkert J.R."/>
            <person name="Li Y."/>
            <person name="Li H."/>
            <person name="Li K."/>
            <person name="Li Q."/>
            <person name="Liu X."/>
            <person name="Ma X."/>
            <person name="Naidoo K."/>
            <person name="Pethybridge S.J."/>
            <person name="Sun J."/>
            <person name="Steenkamp E.T."/>
            <person name="van der Nest M.A."/>
            <person name="van Wyk S."/>
            <person name="Wingfield M.J."/>
            <person name="Xiong C."/>
            <person name="Yue Q."/>
            <person name="Zhang X."/>
        </authorList>
    </citation>
    <scope>NUCLEOTIDE SEQUENCE [LARGE SCALE GENOMIC DNA]</scope>
    <source>
        <strain evidence="2 3">DSM 5745</strain>
    </source>
</reference>
<name>A0A3D8R457_9EURO</name>
<sequence>MSTTEPIHRRPEGDTCGIYLGISKPESRYGGRWVLTLEWSIPELTTTTYSAYYAVGSPFRENPYAHEQINDGACAETQETFSEFYLLAMLQGERIQTFLDAFFETRAGPSKYFILRVVFGLWERGIVESAVVDVLLGMVDEMGYEGGEAEYYYYNLAAVDYFFLREDVRGSGFRVGRGVDDDDDLRGEFGHGRSERNEENQDDELEEDIDELDVAADRLALSTLGLPKAPSQRSTSSGFAEGLPM</sequence>
<evidence type="ECO:0000313" key="2">
    <source>
        <dbReference type="EMBL" id="RDW68750.1"/>
    </source>
</evidence>
<proteinExistence type="predicted"/>
<comment type="caution">
    <text evidence="2">The sequence shown here is derived from an EMBL/GenBank/DDBJ whole genome shotgun (WGS) entry which is preliminary data.</text>
</comment>
<feature type="region of interest" description="Disordered" evidence="1">
    <location>
        <begin position="225"/>
        <end position="245"/>
    </location>
</feature>
<keyword evidence="3" id="KW-1185">Reference proteome</keyword>
<protein>
    <submittedName>
        <fullName evidence="2">Uncharacterized protein</fullName>
    </submittedName>
</protein>
<organism evidence="2 3">
    <name type="scientific">Aspergillus mulundensis</name>
    <dbReference type="NCBI Taxonomy" id="1810919"/>
    <lineage>
        <taxon>Eukaryota</taxon>
        <taxon>Fungi</taxon>
        <taxon>Dikarya</taxon>
        <taxon>Ascomycota</taxon>
        <taxon>Pezizomycotina</taxon>
        <taxon>Eurotiomycetes</taxon>
        <taxon>Eurotiomycetidae</taxon>
        <taxon>Eurotiales</taxon>
        <taxon>Aspergillaceae</taxon>
        <taxon>Aspergillus</taxon>
        <taxon>Aspergillus subgen. Nidulantes</taxon>
    </lineage>
</organism>
<dbReference type="OrthoDB" id="4484117at2759"/>
<dbReference type="Proteomes" id="UP000256690">
    <property type="component" value="Unassembled WGS sequence"/>
</dbReference>
<dbReference type="EMBL" id="PVWQ01000011">
    <property type="protein sequence ID" value="RDW68750.1"/>
    <property type="molecule type" value="Genomic_DNA"/>
</dbReference>
<evidence type="ECO:0000256" key="1">
    <source>
        <dbReference type="SAM" id="MobiDB-lite"/>
    </source>
</evidence>
<accession>A0A3D8R457</accession>
<feature type="region of interest" description="Disordered" evidence="1">
    <location>
        <begin position="184"/>
        <end position="206"/>
    </location>
</feature>